<name>L8WX51_THACA</name>
<organism evidence="2 3">
    <name type="scientific">Thanatephorus cucumeris (strain AG1-IA)</name>
    <name type="common">Rice sheath blight fungus</name>
    <name type="synonym">Rhizoctonia solani</name>
    <dbReference type="NCBI Taxonomy" id="983506"/>
    <lineage>
        <taxon>Eukaryota</taxon>
        <taxon>Fungi</taxon>
        <taxon>Dikarya</taxon>
        <taxon>Basidiomycota</taxon>
        <taxon>Agaricomycotina</taxon>
        <taxon>Agaricomycetes</taxon>
        <taxon>Cantharellales</taxon>
        <taxon>Ceratobasidiaceae</taxon>
        <taxon>Rhizoctonia</taxon>
        <taxon>Rhizoctonia solani AG-1</taxon>
    </lineage>
</organism>
<feature type="region of interest" description="Disordered" evidence="1">
    <location>
        <begin position="44"/>
        <end position="66"/>
    </location>
</feature>
<proteinExistence type="predicted"/>
<sequence>MDCTLSVQIHRPSASTQAGHQARSSYLTETLLYPFLIYISTRMPDQSDPTSRSHPPNHISTAGSRTPLTVSTWTKLIPRASASVQRVRSAGSRHLYASNTIGDEPESLGPCKRPTSVSSKAPNDAVL</sequence>
<comment type="caution">
    <text evidence="2">The sequence shown here is derived from an EMBL/GenBank/DDBJ whole genome shotgun (WGS) entry which is preliminary data.</text>
</comment>
<dbReference type="Proteomes" id="UP000011668">
    <property type="component" value="Unassembled WGS sequence"/>
</dbReference>
<evidence type="ECO:0000256" key="1">
    <source>
        <dbReference type="SAM" id="MobiDB-lite"/>
    </source>
</evidence>
<protein>
    <submittedName>
        <fullName evidence="2">Uncharacterized protein</fullName>
    </submittedName>
</protein>
<evidence type="ECO:0000313" key="3">
    <source>
        <dbReference type="Proteomes" id="UP000011668"/>
    </source>
</evidence>
<gene>
    <name evidence="2" type="ORF">AG1IA_03285</name>
</gene>
<dbReference type="AlphaFoldDB" id="L8WX51"/>
<reference evidence="2 3" key="1">
    <citation type="journal article" date="2013" name="Nat. Commun.">
        <title>The evolution and pathogenic mechanisms of the rice sheath blight pathogen.</title>
        <authorList>
            <person name="Zheng A."/>
            <person name="Lin R."/>
            <person name="Xu L."/>
            <person name="Qin P."/>
            <person name="Tang C."/>
            <person name="Ai P."/>
            <person name="Zhang D."/>
            <person name="Liu Y."/>
            <person name="Sun Z."/>
            <person name="Feng H."/>
            <person name="Wang Y."/>
            <person name="Chen Y."/>
            <person name="Liang X."/>
            <person name="Fu R."/>
            <person name="Li Q."/>
            <person name="Zhang J."/>
            <person name="Yu X."/>
            <person name="Xie Z."/>
            <person name="Ding L."/>
            <person name="Guan P."/>
            <person name="Tang J."/>
            <person name="Liang Y."/>
            <person name="Wang S."/>
            <person name="Deng Q."/>
            <person name="Li S."/>
            <person name="Zhu J."/>
            <person name="Wang L."/>
            <person name="Liu H."/>
            <person name="Li P."/>
        </authorList>
    </citation>
    <scope>NUCLEOTIDE SEQUENCE [LARGE SCALE GENOMIC DNA]</scope>
    <source>
        <strain evidence="3">AG-1 IA</strain>
    </source>
</reference>
<evidence type="ECO:0000313" key="2">
    <source>
        <dbReference type="EMBL" id="ELU42666.1"/>
    </source>
</evidence>
<dbReference type="HOGENOM" id="CLU_1971978_0_0_1"/>
<feature type="region of interest" description="Disordered" evidence="1">
    <location>
        <begin position="97"/>
        <end position="127"/>
    </location>
</feature>
<keyword evidence="3" id="KW-1185">Reference proteome</keyword>
<dbReference type="EMBL" id="AFRT01000772">
    <property type="protein sequence ID" value="ELU42666.1"/>
    <property type="molecule type" value="Genomic_DNA"/>
</dbReference>
<accession>L8WX51</accession>